<dbReference type="Proteomes" id="UP000274920">
    <property type="component" value="Unassembled WGS sequence"/>
</dbReference>
<gene>
    <name evidence="1" type="ORF">EBB54_13425</name>
</gene>
<proteinExistence type="predicted"/>
<reference evidence="1" key="1">
    <citation type="submission" date="2018-10" db="EMBL/GenBank/DDBJ databases">
        <title>Schaedlerella arabinophila gen. nov. sp. nov., isolated from the mouse intestinal tract and comparative analysis with the genome of the closely related altered Schaedler flora strain ASF502.</title>
        <authorList>
            <person name="Miyake S."/>
            <person name="Soh M."/>
            <person name="Seedorf H."/>
        </authorList>
    </citation>
    <scope>NUCLEOTIDE SEQUENCE [LARGE SCALE GENOMIC DNA]</scope>
    <source>
        <strain evidence="1">DSM 106076</strain>
    </source>
</reference>
<evidence type="ECO:0000313" key="1">
    <source>
        <dbReference type="EMBL" id="RRK32251.1"/>
    </source>
</evidence>
<evidence type="ECO:0000313" key="2">
    <source>
        <dbReference type="Proteomes" id="UP000274920"/>
    </source>
</evidence>
<organism evidence="1 2">
    <name type="scientific">Schaedlerella arabinosiphila</name>
    <dbReference type="NCBI Taxonomy" id="2044587"/>
    <lineage>
        <taxon>Bacteria</taxon>
        <taxon>Bacillati</taxon>
        <taxon>Bacillota</taxon>
        <taxon>Clostridia</taxon>
        <taxon>Lachnospirales</taxon>
        <taxon>Lachnospiraceae</taxon>
        <taxon>Schaedlerella</taxon>
    </lineage>
</organism>
<dbReference type="RefSeq" id="WP_125127746.1">
    <property type="nucleotide sequence ID" value="NZ_RHJS01000002.1"/>
</dbReference>
<sequence>MAYYKYVEMNSLEPEEVIILENICMVVSGEWHYEEVEETKKMMKMFENSEEVLAKIMSIKEIDIRRNRRVLTKKEKRLGMIEAPEEWIAEIDNQRKSSHFMSYLDDTSVEMLKALAKFFLKIAVYHFCTVYWPKLARLDKINEEDIKMLQKELKHWEFCFWIHISFRGVNEPDIISERKVIKSEYDNTYYSNSRSLFGSSSTVVLGWIQEAYEDCKEKNYYENTKKLRLKYNIAEIESMRNLLDIIEKHLCDDLTPQNIADFKANMQDWEKDIEKLSALFNNLPALDLKTD</sequence>
<protein>
    <submittedName>
        <fullName evidence="1">Uncharacterized protein</fullName>
    </submittedName>
</protein>
<dbReference type="AlphaFoldDB" id="A0A426DHQ5"/>
<name>A0A426DHQ5_9FIRM</name>
<keyword evidence="2" id="KW-1185">Reference proteome</keyword>
<accession>A0A426DHQ5</accession>
<dbReference type="EMBL" id="RHJS01000002">
    <property type="protein sequence ID" value="RRK32251.1"/>
    <property type="molecule type" value="Genomic_DNA"/>
</dbReference>
<comment type="caution">
    <text evidence="1">The sequence shown here is derived from an EMBL/GenBank/DDBJ whole genome shotgun (WGS) entry which is preliminary data.</text>
</comment>